<evidence type="ECO:0000313" key="7">
    <source>
        <dbReference type="EMBL" id="KAG6672049.1"/>
    </source>
</evidence>
<keyword evidence="4 6" id="KW-0732">Signal</keyword>
<feature type="chain" id="PRO_5037664606" evidence="6">
    <location>
        <begin position="23"/>
        <end position="457"/>
    </location>
</feature>
<dbReference type="InterPro" id="IPR051582">
    <property type="entry name" value="LRR_extensin-like_regulator"/>
</dbReference>
<dbReference type="PANTHER" id="PTHR32093">
    <property type="entry name" value="LEUCINE-RICH REPEAT EXTENSIN-LIKE PROTEIN 3-RELATED"/>
    <property type="match status" value="1"/>
</dbReference>
<dbReference type="AlphaFoldDB" id="A0A921ZZV9"/>
<name>A0A921ZZV9_CARIL</name>
<accession>A0A921ZZV9</accession>
<evidence type="ECO:0000256" key="5">
    <source>
        <dbReference type="ARBA" id="ARBA00022737"/>
    </source>
</evidence>
<comment type="caution">
    <text evidence="7">The sequence shown here is derived from an EMBL/GenBank/DDBJ whole genome shotgun (WGS) entry which is preliminary data.</text>
</comment>
<sequence>MLIPWVLSALFVLSSFFSHGYAQPAQCPPAPRCPLISPPPPPKPLIHFPRPRPPLYPPTLNLMPRQPRRNPGPLSNRARILFITQELKRNITYDPNNYTRTWVGKNYCVFKGFYCDTVPDLNITGLAGIVFNGARFGGRFLNFYRFIRNLPDIAIFHANSNNFSGVINRNLNQLRYLYELDLSNNKFLGGFPASVLGATNLTFVDLRFNTYAGSVPLRLFNMDTDVLFINNNGFNKTIPTTLGNTPALFLTLANNKFTGPIPRSIGRAWNTLLEVLFLNNRLTGCLPFEIGYLNKTTVFDVGGNLLTGPIPQSFGCMTKLELLNLAHNQFYGAIPESLCRLPNAYNFSLSYNYFSQVGPACRKRIKQRRLDVRRNCIAGLQQQKSAVECSRFFSRITRSCPRENTFNIVPCTGISNTAAASLEEEDEDEEGVVISSIDDMTPPSPKTYAALAKPHHL</sequence>
<dbReference type="OrthoDB" id="676979at2759"/>
<evidence type="ECO:0000256" key="6">
    <source>
        <dbReference type="SAM" id="SignalP"/>
    </source>
</evidence>
<evidence type="ECO:0000256" key="2">
    <source>
        <dbReference type="ARBA" id="ARBA00022525"/>
    </source>
</evidence>
<dbReference type="Pfam" id="PF00560">
    <property type="entry name" value="LRR_1"/>
    <property type="match status" value="2"/>
</dbReference>
<dbReference type="GO" id="GO:0005576">
    <property type="term" value="C:extracellular region"/>
    <property type="evidence" value="ECO:0007669"/>
    <property type="project" value="UniProtKB-SubCell"/>
</dbReference>
<keyword evidence="3" id="KW-0433">Leucine-rich repeat</keyword>
<evidence type="ECO:0000256" key="3">
    <source>
        <dbReference type="ARBA" id="ARBA00022614"/>
    </source>
</evidence>
<reference evidence="7" key="1">
    <citation type="submission" date="2021-01" db="EMBL/GenBank/DDBJ databases">
        <authorList>
            <person name="Lovell J.T."/>
            <person name="Bentley N."/>
            <person name="Bhattarai G."/>
            <person name="Jenkins J.W."/>
            <person name="Sreedasyam A."/>
            <person name="Alarcon Y."/>
            <person name="Bock C."/>
            <person name="Boston L."/>
            <person name="Carlson J."/>
            <person name="Cervantes K."/>
            <person name="Clermont K."/>
            <person name="Krom N."/>
            <person name="Kubenka K."/>
            <person name="Mamidi S."/>
            <person name="Mattison C."/>
            <person name="Monteros M."/>
            <person name="Pisani C."/>
            <person name="Plott C."/>
            <person name="Rajasekar S."/>
            <person name="Rhein H.S."/>
            <person name="Rohla C."/>
            <person name="Song M."/>
            <person name="Hilaire R.S."/>
            <person name="Shu S."/>
            <person name="Wells L."/>
            <person name="Wang X."/>
            <person name="Webber J."/>
            <person name="Heerema R.J."/>
            <person name="Klein P."/>
            <person name="Conner P."/>
            <person name="Grauke L."/>
            <person name="Grimwood J."/>
            <person name="Schmutz J."/>
            <person name="Randall J.J."/>
        </authorList>
    </citation>
    <scope>NUCLEOTIDE SEQUENCE</scope>
    <source>
        <tissue evidence="7">Leaf</tissue>
    </source>
</reference>
<dbReference type="SUPFAM" id="SSF52058">
    <property type="entry name" value="L domain-like"/>
    <property type="match status" value="1"/>
</dbReference>
<dbReference type="EMBL" id="CM031840">
    <property type="protein sequence ID" value="KAG6672049.1"/>
    <property type="molecule type" value="Genomic_DNA"/>
</dbReference>
<evidence type="ECO:0000256" key="4">
    <source>
        <dbReference type="ARBA" id="ARBA00022729"/>
    </source>
</evidence>
<dbReference type="PANTHER" id="PTHR32093:SF118">
    <property type="entry name" value="LEUCINE-RICH REPEAT-CONTAINING N-TERMINAL PLANT-TYPE DOMAIN-CONTAINING PROTEIN"/>
    <property type="match status" value="1"/>
</dbReference>
<organism evidence="7 8">
    <name type="scientific">Carya illinoinensis</name>
    <name type="common">Pecan</name>
    <dbReference type="NCBI Taxonomy" id="32201"/>
    <lineage>
        <taxon>Eukaryota</taxon>
        <taxon>Viridiplantae</taxon>
        <taxon>Streptophyta</taxon>
        <taxon>Embryophyta</taxon>
        <taxon>Tracheophyta</taxon>
        <taxon>Spermatophyta</taxon>
        <taxon>Magnoliopsida</taxon>
        <taxon>eudicotyledons</taxon>
        <taxon>Gunneridae</taxon>
        <taxon>Pentapetalae</taxon>
        <taxon>rosids</taxon>
        <taxon>fabids</taxon>
        <taxon>Fagales</taxon>
        <taxon>Juglandaceae</taxon>
        <taxon>Carya</taxon>
    </lineage>
</organism>
<dbReference type="InterPro" id="IPR032675">
    <property type="entry name" value="LRR_dom_sf"/>
</dbReference>
<proteinExistence type="predicted"/>
<dbReference type="Proteomes" id="UP000811246">
    <property type="component" value="Chromosome 16"/>
</dbReference>
<comment type="subcellular location">
    <subcellularLocation>
        <location evidence="1">Secreted</location>
    </subcellularLocation>
</comment>
<dbReference type="InterPro" id="IPR001611">
    <property type="entry name" value="Leu-rich_rpt"/>
</dbReference>
<feature type="signal peptide" evidence="6">
    <location>
        <begin position="1"/>
        <end position="22"/>
    </location>
</feature>
<evidence type="ECO:0000313" key="8">
    <source>
        <dbReference type="Proteomes" id="UP000811246"/>
    </source>
</evidence>
<dbReference type="Gene3D" id="3.80.10.10">
    <property type="entry name" value="Ribonuclease Inhibitor"/>
    <property type="match status" value="1"/>
</dbReference>
<gene>
    <name evidence="7" type="ORF">I3842_16G037700</name>
</gene>
<evidence type="ECO:0000256" key="1">
    <source>
        <dbReference type="ARBA" id="ARBA00004613"/>
    </source>
</evidence>
<keyword evidence="2" id="KW-0964">Secreted</keyword>
<protein>
    <submittedName>
        <fullName evidence="7">Uncharacterized protein</fullName>
    </submittedName>
</protein>
<keyword evidence="5" id="KW-0677">Repeat</keyword>